<dbReference type="Proteomes" id="UP000316621">
    <property type="component" value="Chromosome 1"/>
</dbReference>
<evidence type="ECO:0000313" key="1">
    <source>
        <dbReference type="EMBL" id="RZC45646.1"/>
    </source>
</evidence>
<reference evidence="1 2" key="1">
    <citation type="journal article" date="2018" name="Science">
        <title>The opium poppy genome and morphinan production.</title>
        <authorList>
            <person name="Guo L."/>
            <person name="Winzer T."/>
            <person name="Yang X."/>
            <person name="Li Y."/>
            <person name="Ning Z."/>
            <person name="He Z."/>
            <person name="Teodor R."/>
            <person name="Lu Y."/>
            <person name="Bowser T.A."/>
            <person name="Graham I.A."/>
            <person name="Ye K."/>
        </authorList>
    </citation>
    <scope>NUCLEOTIDE SEQUENCE [LARGE SCALE GENOMIC DNA]</scope>
    <source>
        <strain evidence="2">cv. HN1</strain>
        <tissue evidence="1">Leaves</tissue>
    </source>
</reference>
<dbReference type="EMBL" id="CM010715">
    <property type="protein sequence ID" value="RZC45646.1"/>
    <property type="molecule type" value="Genomic_DNA"/>
</dbReference>
<proteinExistence type="predicted"/>
<dbReference type="Gramene" id="RZC45646">
    <property type="protein sequence ID" value="RZC45646"/>
    <property type="gene ID" value="C5167_038598"/>
</dbReference>
<organism evidence="1 2">
    <name type="scientific">Papaver somniferum</name>
    <name type="common">Opium poppy</name>
    <dbReference type="NCBI Taxonomy" id="3469"/>
    <lineage>
        <taxon>Eukaryota</taxon>
        <taxon>Viridiplantae</taxon>
        <taxon>Streptophyta</taxon>
        <taxon>Embryophyta</taxon>
        <taxon>Tracheophyta</taxon>
        <taxon>Spermatophyta</taxon>
        <taxon>Magnoliopsida</taxon>
        <taxon>Ranunculales</taxon>
        <taxon>Papaveraceae</taxon>
        <taxon>Papaveroideae</taxon>
        <taxon>Papaver</taxon>
    </lineage>
</organism>
<accession>A0A4Y7IC90</accession>
<dbReference type="AlphaFoldDB" id="A0A4Y7IC90"/>
<evidence type="ECO:0000313" key="2">
    <source>
        <dbReference type="Proteomes" id="UP000316621"/>
    </source>
</evidence>
<gene>
    <name evidence="1" type="ORF">C5167_038598</name>
</gene>
<sequence length="68" mass="7809">MGNKLERVMVSQNMFTVEYCFIYCQLLQAAGDGDYLVIVIMYAAKRMVKNDGSEMMDWWRCVAAGMVL</sequence>
<protein>
    <submittedName>
        <fullName evidence="1">Uncharacterized protein</fullName>
    </submittedName>
</protein>
<name>A0A4Y7IC90_PAPSO</name>
<keyword evidence="2" id="KW-1185">Reference proteome</keyword>